<name>A0ABV5KGP7_9BACL</name>
<reference evidence="1 2" key="1">
    <citation type="submission" date="2024-09" db="EMBL/GenBank/DDBJ databases">
        <authorList>
            <person name="Sun Q."/>
            <person name="Mori K."/>
        </authorList>
    </citation>
    <scope>NUCLEOTIDE SEQUENCE [LARGE SCALE GENOMIC DNA]</scope>
    <source>
        <strain evidence="1 2">TISTR 2452</strain>
    </source>
</reference>
<proteinExistence type="predicted"/>
<dbReference type="Proteomes" id="UP001589747">
    <property type="component" value="Unassembled WGS sequence"/>
</dbReference>
<organism evidence="1 2">
    <name type="scientific">Paenibacillus aurantiacus</name>
    <dbReference type="NCBI Taxonomy" id="1936118"/>
    <lineage>
        <taxon>Bacteria</taxon>
        <taxon>Bacillati</taxon>
        <taxon>Bacillota</taxon>
        <taxon>Bacilli</taxon>
        <taxon>Bacillales</taxon>
        <taxon>Paenibacillaceae</taxon>
        <taxon>Paenibacillus</taxon>
    </lineage>
</organism>
<protein>
    <submittedName>
        <fullName evidence="1">Uncharacterized protein</fullName>
    </submittedName>
</protein>
<accession>A0ABV5KGP7</accession>
<comment type="caution">
    <text evidence="1">The sequence shown here is derived from an EMBL/GenBank/DDBJ whole genome shotgun (WGS) entry which is preliminary data.</text>
</comment>
<gene>
    <name evidence="1" type="ORF">ACFFSY_00390</name>
</gene>
<dbReference type="EMBL" id="JBHMDO010000002">
    <property type="protein sequence ID" value="MFB9324398.1"/>
    <property type="molecule type" value="Genomic_DNA"/>
</dbReference>
<keyword evidence="2" id="KW-1185">Reference proteome</keyword>
<sequence length="127" mass="14537">MAHGRFSLTVEGEEKLFKFMSELNWTEKRPEALKLAFAKGLTSDIIPEKREGKRAEHVVGNGVVAKGEDYILYKHIMMEKIGEPLDANGFDDYLVRYIEQGLDLIVDEIGTLSDLDNYFLYLVNKHV</sequence>
<evidence type="ECO:0000313" key="1">
    <source>
        <dbReference type="EMBL" id="MFB9324398.1"/>
    </source>
</evidence>
<evidence type="ECO:0000313" key="2">
    <source>
        <dbReference type="Proteomes" id="UP001589747"/>
    </source>
</evidence>
<dbReference type="RefSeq" id="WP_377488224.1">
    <property type="nucleotide sequence ID" value="NZ_JBHMDO010000002.1"/>
</dbReference>